<protein>
    <recommendedName>
        <fullName evidence="4">tRNA/rRNA methyltransferase SpoU type domain-containing protein</fullName>
    </recommendedName>
</protein>
<dbReference type="GO" id="GO:0003723">
    <property type="term" value="F:RNA binding"/>
    <property type="evidence" value="ECO:0007669"/>
    <property type="project" value="InterPro"/>
</dbReference>
<dbReference type="GO" id="GO:0006396">
    <property type="term" value="P:RNA processing"/>
    <property type="evidence" value="ECO:0007669"/>
    <property type="project" value="InterPro"/>
</dbReference>
<evidence type="ECO:0000313" key="6">
    <source>
        <dbReference type="Proteomes" id="UP001295423"/>
    </source>
</evidence>
<proteinExistence type="predicted"/>
<comment type="caution">
    <text evidence="5">The sequence shown here is derived from an EMBL/GenBank/DDBJ whole genome shotgun (WGS) entry which is preliminary data.</text>
</comment>
<evidence type="ECO:0000256" key="2">
    <source>
        <dbReference type="ARBA" id="ARBA00022679"/>
    </source>
</evidence>
<evidence type="ECO:0000313" key="5">
    <source>
        <dbReference type="EMBL" id="CAJ1954634.1"/>
    </source>
</evidence>
<dbReference type="InterPro" id="IPR029026">
    <property type="entry name" value="tRNA_m1G_MTases_N"/>
</dbReference>
<dbReference type="Proteomes" id="UP001295423">
    <property type="component" value="Unassembled WGS sequence"/>
</dbReference>
<feature type="signal peptide" evidence="3">
    <location>
        <begin position="1"/>
        <end position="25"/>
    </location>
</feature>
<dbReference type="SUPFAM" id="SSF75217">
    <property type="entry name" value="alpha/beta knot"/>
    <property type="match status" value="1"/>
</dbReference>
<evidence type="ECO:0000259" key="4">
    <source>
        <dbReference type="Pfam" id="PF00588"/>
    </source>
</evidence>
<dbReference type="GO" id="GO:0008173">
    <property type="term" value="F:RNA methyltransferase activity"/>
    <property type="evidence" value="ECO:0007669"/>
    <property type="project" value="InterPro"/>
</dbReference>
<keyword evidence="1" id="KW-0489">Methyltransferase</keyword>
<keyword evidence="2" id="KW-0808">Transferase</keyword>
<keyword evidence="6" id="KW-1185">Reference proteome</keyword>
<feature type="chain" id="PRO_5041976363" description="tRNA/rRNA methyltransferase SpoU type domain-containing protein" evidence="3">
    <location>
        <begin position="26"/>
        <end position="322"/>
    </location>
</feature>
<dbReference type="Gene3D" id="3.40.1280.10">
    <property type="match status" value="1"/>
</dbReference>
<feature type="domain" description="tRNA/rRNA methyltransferase SpoU type" evidence="4">
    <location>
        <begin position="164"/>
        <end position="314"/>
    </location>
</feature>
<keyword evidence="3" id="KW-0732">Signal</keyword>
<dbReference type="InterPro" id="IPR001537">
    <property type="entry name" value="SpoU_MeTrfase"/>
</dbReference>
<name>A0AAD2FVZ3_9STRA</name>
<sequence>MMSTSGRVFHVCILLFMLLAKGVRGFTARAVVLRSGTGGLFPQTLLFSSTPGSSSDDDSSRVELLNLKLKLIGVDSQALKDASLASIQDPTQGYDGSFGKSAIKTYRAFCFKNSSDTDDPIQLSAQAGRVAQQVDFLIKRHKSHQTEWVRHHDALQQRRQVFPLFLLLDNLRSAFNVGSIFRTADACGCQAVYTTGITPHPNGSGADKVQKSALGAESVIESRHFATTQQAIESLRNEYPDLKILGMETTDKSEVYTNLDYMKYRETGVALVLGNEVTGVDTEIMSKLDAIVEIPTFGAKNSLNVAACAPVVLFEILRQWKV</sequence>
<accession>A0AAD2FVZ3</accession>
<dbReference type="InterPro" id="IPR051259">
    <property type="entry name" value="rRNA_Methyltransferase"/>
</dbReference>
<dbReference type="AlphaFoldDB" id="A0AAD2FVZ3"/>
<organism evidence="5 6">
    <name type="scientific">Cylindrotheca closterium</name>
    <dbReference type="NCBI Taxonomy" id="2856"/>
    <lineage>
        <taxon>Eukaryota</taxon>
        <taxon>Sar</taxon>
        <taxon>Stramenopiles</taxon>
        <taxon>Ochrophyta</taxon>
        <taxon>Bacillariophyta</taxon>
        <taxon>Bacillariophyceae</taxon>
        <taxon>Bacillariophycidae</taxon>
        <taxon>Bacillariales</taxon>
        <taxon>Bacillariaceae</taxon>
        <taxon>Cylindrotheca</taxon>
    </lineage>
</organism>
<gene>
    <name evidence="5" type="ORF">CYCCA115_LOCUS15228</name>
</gene>
<dbReference type="PANTHER" id="PTHR43191:SF7">
    <property type="entry name" value="OBP33PEP LIKE PROTEIN"/>
    <property type="match status" value="1"/>
</dbReference>
<dbReference type="GO" id="GO:0032259">
    <property type="term" value="P:methylation"/>
    <property type="evidence" value="ECO:0007669"/>
    <property type="project" value="UniProtKB-KW"/>
</dbReference>
<dbReference type="Pfam" id="PF00588">
    <property type="entry name" value="SpoU_methylase"/>
    <property type="match status" value="1"/>
</dbReference>
<reference evidence="5" key="1">
    <citation type="submission" date="2023-08" db="EMBL/GenBank/DDBJ databases">
        <authorList>
            <person name="Audoor S."/>
            <person name="Bilcke G."/>
        </authorList>
    </citation>
    <scope>NUCLEOTIDE SEQUENCE</scope>
</reference>
<evidence type="ECO:0000256" key="3">
    <source>
        <dbReference type="SAM" id="SignalP"/>
    </source>
</evidence>
<dbReference type="EMBL" id="CAKOGP040001869">
    <property type="protein sequence ID" value="CAJ1954634.1"/>
    <property type="molecule type" value="Genomic_DNA"/>
</dbReference>
<evidence type="ECO:0000256" key="1">
    <source>
        <dbReference type="ARBA" id="ARBA00022603"/>
    </source>
</evidence>
<dbReference type="InterPro" id="IPR029028">
    <property type="entry name" value="Alpha/beta_knot_MTases"/>
</dbReference>
<dbReference type="PANTHER" id="PTHR43191">
    <property type="entry name" value="RRNA METHYLTRANSFERASE 3"/>
    <property type="match status" value="1"/>
</dbReference>